<accession>A0A8S5MGI8</accession>
<protein>
    <recommendedName>
        <fullName evidence="1">C2H2-type domain-containing protein</fullName>
    </recommendedName>
</protein>
<dbReference type="InterPro" id="IPR013087">
    <property type="entry name" value="Znf_C2H2_type"/>
</dbReference>
<feature type="domain" description="C2H2-type" evidence="1">
    <location>
        <begin position="112"/>
        <end position="134"/>
    </location>
</feature>
<reference evidence="2" key="1">
    <citation type="journal article" date="2021" name="Proc. Natl. Acad. Sci. U.S.A.">
        <title>A Catalog of Tens of Thousands of Viruses from Human Metagenomes Reveals Hidden Associations with Chronic Diseases.</title>
        <authorList>
            <person name="Tisza M.J."/>
            <person name="Buck C.B."/>
        </authorList>
    </citation>
    <scope>NUCLEOTIDE SEQUENCE</scope>
    <source>
        <strain evidence="2">Ct1h53</strain>
    </source>
</reference>
<organism evidence="2">
    <name type="scientific">Podoviridae sp. ct1h53</name>
    <dbReference type="NCBI Taxonomy" id="2826536"/>
    <lineage>
        <taxon>Viruses</taxon>
        <taxon>Duplodnaviria</taxon>
        <taxon>Heunggongvirae</taxon>
        <taxon>Uroviricota</taxon>
        <taxon>Caudoviricetes</taxon>
    </lineage>
</organism>
<proteinExistence type="predicted"/>
<dbReference type="PROSITE" id="PS00028">
    <property type="entry name" value="ZINC_FINGER_C2H2_1"/>
    <property type="match status" value="1"/>
</dbReference>
<evidence type="ECO:0000259" key="1">
    <source>
        <dbReference type="PROSITE" id="PS00028"/>
    </source>
</evidence>
<sequence length="298" mass="34964">MTVEEYIIELKSSLRSFDKRDLIDEVSIYKWVEIALKKFGGDITMRKEAVVDVKRGQARMPGDYFDLILAFKCDFKGYEVPEGDKVIPELQNTIAWKERTERSYRWCSCDECCKDECEKVIVEKFYINVHDRDHEVRCYYDRPIMLGLAKPMLRDSCLSKCRNKVIKDSPYEINIVNGSLYANFDGPIYMQYRSLPFDGESNIIIPDTTQGLVLDYVDNFVKMRFFEELMYNGEAQGAADLFKLYAQQDLVKLKNAKTELKMMGMTLKGMYEPLRRRRAEFEIYTKAYPIIDNILKLV</sequence>
<dbReference type="Pfam" id="PF24228">
    <property type="entry name" value="CrAss_Ring_1"/>
    <property type="match status" value="1"/>
</dbReference>
<dbReference type="EMBL" id="BK014902">
    <property type="protein sequence ID" value="DAD81445.1"/>
    <property type="molecule type" value="Genomic_DNA"/>
</dbReference>
<evidence type="ECO:0000313" key="2">
    <source>
        <dbReference type="EMBL" id="DAD81445.1"/>
    </source>
</evidence>
<name>A0A8S5MGI8_9CAUD</name>
<dbReference type="InterPro" id="IPR057118">
    <property type="entry name" value="R1-like"/>
</dbReference>